<dbReference type="EMBL" id="KE525342">
    <property type="protein sequence ID" value="KFB48855.1"/>
    <property type="molecule type" value="Genomic_DNA"/>
</dbReference>
<sequence length="561" mass="62539">MSRKELAGMPEAFNTAPEESDEIVNLDSAEESTENSELESDGNESLELLEKKVSATTLFEEQKDVAGAHVFGFRTPKKRDSMAVLASASAQRTPQQSAVPKTPSHTRRLKKKGNRIGDVAIAKMICESESDFSASESDYEPAGDEEDESSASDDDDDDDDEADHEPVARRPSVRTPARGSARKSLQPAATPRDSSHRPKESTGRRQKAEGNKRKPVTEYIVQSDLYFSTHSRANPTSDRTLDRLPRLQETDVYTLLTETPAVNHSAGIQELIDSCEESFSKWMGIMDAGFNILLYGLGSKRTVMQLFQQRELHQMPVLVLNGFFPGLAVKEILDSIANNLLDLRLPTSNPHEIVDAIERELSFTPKQHIFLLVHNLDGAGLRNTRTQNVLCHLASIANIHLLATIDNINAPMMWDTTQLNNFNFYWQDVSTLAPYHVETSFEQSLMVYNAGAPALSSMHSVFSSLTSNGRGVYLAIVRHQLANGGPTNPNYNGMLFKDLYWSCREAFLVSSDQALRTQLVEFIDHKMLRGKRTADGAENLVIPVEHDLLQRFFDALPDDQK</sequence>
<dbReference type="Pfam" id="PF24882">
    <property type="entry name" value="WHD_ORC2"/>
    <property type="match status" value="1"/>
</dbReference>
<accession>A0A084WF61</accession>
<evidence type="ECO:0000256" key="2">
    <source>
        <dbReference type="ARBA" id="ARBA00007421"/>
    </source>
</evidence>
<feature type="domain" description="Origin recognition complex subunit 2 RecA-like" evidence="8">
    <location>
        <begin position="268"/>
        <end position="429"/>
    </location>
</feature>
<comment type="subcellular location">
    <subcellularLocation>
        <location evidence="1 6">Nucleus</location>
    </subcellularLocation>
</comment>
<dbReference type="GO" id="GO:0003688">
    <property type="term" value="F:DNA replication origin binding"/>
    <property type="evidence" value="ECO:0007669"/>
    <property type="project" value="UniProtKB-UniRule"/>
</dbReference>
<evidence type="ECO:0000313" key="10">
    <source>
        <dbReference type="EMBL" id="KFB48855.1"/>
    </source>
</evidence>
<feature type="compositionally biased region" description="Basic residues" evidence="7">
    <location>
        <begin position="104"/>
        <end position="114"/>
    </location>
</feature>
<name>A0A084WF61_ANOSI</name>
<feature type="compositionally biased region" description="Acidic residues" evidence="7">
    <location>
        <begin position="137"/>
        <end position="163"/>
    </location>
</feature>
<comment type="function">
    <text evidence="6">Component of the origin recognition complex (ORC) that binds origins of replication. DNA-binding is ATP-dependent. ORC is required to assemble the pre-replication complex necessary to initiate DNA replication.</text>
</comment>
<evidence type="ECO:0000259" key="8">
    <source>
        <dbReference type="Pfam" id="PF04084"/>
    </source>
</evidence>
<evidence type="ECO:0000256" key="6">
    <source>
        <dbReference type="RuleBase" id="RU368084"/>
    </source>
</evidence>
<dbReference type="GO" id="GO:0005664">
    <property type="term" value="C:nuclear origin of replication recognition complex"/>
    <property type="evidence" value="ECO:0007669"/>
    <property type="project" value="UniProtKB-UniRule"/>
</dbReference>
<comment type="subunit">
    <text evidence="6">Component of the origin recognition complex (ORC).</text>
</comment>
<evidence type="ECO:0000256" key="1">
    <source>
        <dbReference type="ARBA" id="ARBA00004123"/>
    </source>
</evidence>
<dbReference type="InterPro" id="IPR056772">
    <property type="entry name" value="RecA-like_ORC2"/>
</dbReference>
<feature type="compositionally biased region" description="Polar residues" evidence="7">
    <location>
        <begin position="88"/>
        <end position="99"/>
    </location>
</feature>
<protein>
    <recommendedName>
        <fullName evidence="3 6">Origin recognition complex subunit 2</fullName>
    </recommendedName>
</protein>
<dbReference type="Pfam" id="PF04084">
    <property type="entry name" value="RecA-like_ORC2"/>
    <property type="match status" value="1"/>
</dbReference>
<feature type="compositionally biased region" description="Basic and acidic residues" evidence="7">
    <location>
        <begin position="193"/>
        <end position="215"/>
    </location>
</feature>
<dbReference type="Proteomes" id="UP000030765">
    <property type="component" value="Unassembled WGS sequence"/>
</dbReference>
<dbReference type="OrthoDB" id="20198at2759"/>
<organism evidence="10">
    <name type="scientific">Anopheles sinensis</name>
    <name type="common">Mosquito</name>
    <dbReference type="NCBI Taxonomy" id="74873"/>
    <lineage>
        <taxon>Eukaryota</taxon>
        <taxon>Metazoa</taxon>
        <taxon>Ecdysozoa</taxon>
        <taxon>Arthropoda</taxon>
        <taxon>Hexapoda</taxon>
        <taxon>Insecta</taxon>
        <taxon>Pterygota</taxon>
        <taxon>Neoptera</taxon>
        <taxon>Endopterygota</taxon>
        <taxon>Diptera</taxon>
        <taxon>Nematocera</taxon>
        <taxon>Culicoidea</taxon>
        <taxon>Culicidae</taxon>
        <taxon>Anophelinae</taxon>
        <taxon>Anopheles</taxon>
    </lineage>
</organism>
<reference evidence="11" key="2">
    <citation type="submission" date="2020-05" db="UniProtKB">
        <authorList>
            <consortium name="EnsemblMetazoa"/>
        </authorList>
    </citation>
    <scope>IDENTIFICATION</scope>
</reference>
<dbReference type="PANTHER" id="PTHR14052:SF0">
    <property type="entry name" value="ORIGIN RECOGNITION COMPLEX SUBUNIT 2"/>
    <property type="match status" value="1"/>
</dbReference>
<evidence type="ECO:0000256" key="5">
    <source>
        <dbReference type="ARBA" id="ARBA00023242"/>
    </source>
</evidence>
<dbReference type="VEuPathDB" id="VectorBase:ASIC017113"/>
<feature type="domain" description="Origin recognition complex subunit 2 winged-helix" evidence="9">
    <location>
        <begin position="488"/>
        <end position="547"/>
    </location>
</feature>
<keyword evidence="5 6" id="KW-0539">Nucleus</keyword>
<feature type="compositionally biased region" description="Acidic residues" evidence="7">
    <location>
        <begin position="18"/>
        <end position="44"/>
    </location>
</feature>
<proteinExistence type="inferred from homology"/>
<dbReference type="InterPro" id="IPR007220">
    <property type="entry name" value="ORC2"/>
</dbReference>
<dbReference type="AlphaFoldDB" id="A0A084WF61"/>
<dbReference type="VEuPathDB" id="VectorBase:ASIS015754"/>
<evidence type="ECO:0000259" key="9">
    <source>
        <dbReference type="Pfam" id="PF24882"/>
    </source>
</evidence>
<gene>
    <name evidence="10" type="ORF">ZHAS_00017113</name>
</gene>
<evidence type="ECO:0000256" key="3">
    <source>
        <dbReference type="ARBA" id="ARBA00019080"/>
    </source>
</evidence>
<keyword evidence="4 6" id="KW-0235">DNA replication</keyword>
<dbReference type="InterPro" id="IPR056773">
    <property type="entry name" value="WHD_ORC2"/>
</dbReference>
<keyword evidence="12" id="KW-1185">Reference proteome</keyword>
<dbReference type="GO" id="GO:0006260">
    <property type="term" value="P:DNA replication"/>
    <property type="evidence" value="ECO:0007669"/>
    <property type="project" value="UniProtKB-UniRule"/>
</dbReference>
<dbReference type="EMBL" id="ATLV01023303">
    <property type="status" value="NOT_ANNOTATED_CDS"/>
    <property type="molecule type" value="Genomic_DNA"/>
</dbReference>
<comment type="similarity">
    <text evidence="2 6">Belongs to the ORC2 family.</text>
</comment>
<dbReference type="STRING" id="74873.A0A084WF61"/>
<evidence type="ECO:0000313" key="11">
    <source>
        <dbReference type="EnsemblMetazoa" id="ASIC017113-PA"/>
    </source>
</evidence>
<reference evidence="10 12" key="1">
    <citation type="journal article" date="2014" name="BMC Genomics">
        <title>Genome sequence of Anopheles sinensis provides insight into genetics basis of mosquito competence for malaria parasites.</title>
        <authorList>
            <person name="Zhou D."/>
            <person name="Zhang D."/>
            <person name="Ding G."/>
            <person name="Shi L."/>
            <person name="Hou Q."/>
            <person name="Ye Y."/>
            <person name="Xu Y."/>
            <person name="Zhou H."/>
            <person name="Xiong C."/>
            <person name="Li S."/>
            <person name="Yu J."/>
            <person name="Hong S."/>
            <person name="Yu X."/>
            <person name="Zou P."/>
            <person name="Chen C."/>
            <person name="Chang X."/>
            <person name="Wang W."/>
            <person name="Lv Y."/>
            <person name="Sun Y."/>
            <person name="Ma L."/>
            <person name="Shen B."/>
            <person name="Zhu C."/>
        </authorList>
    </citation>
    <scope>NUCLEOTIDE SEQUENCE [LARGE SCALE GENOMIC DNA]</scope>
</reference>
<evidence type="ECO:0000256" key="7">
    <source>
        <dbReference type="SAM" id="MobiDB-lite"/>
    </source>
</evidence>
<evidence type="ECO:0000313" key="12">
    <source>
        <dbReference type="Proteomes" id="UP000030765"/>
    </source>
</evidence>
<dbReference type="OMA" id="AHERYFF"/>
<evidence type="ECO:0000256" key="4">
    <source>
        <dbReference type="ARBA" id="ARBA00022705"/>
    </source>
</evidence>
<dbReference type="PANTHER" id="PTHR14052">
    <property type="entry name" value="ORIGIN RECOGNITION COMPLEX SUBUNIT 2"/>
    <property type="match status" value="1"/>
</dbReference>
<feature type="region of interest" description="Disordered" evidence="7">
    <location>
        <begin position="79"/>
        <end position="215"/>
    </location>
</feature>
<dbReference type="EnsemblMetazoa" id="ASIC017113-RA">
    <property type="protein sequence ID" value="ASIC017113-PA"/>
    <property type="gene ID" value="ASIC017113"/>
</dbReference>
<feature type="region of interest" description="Disordered" evidence="7">
    <location>
        <begin position="1"/>
        <end position="46"/>
    </location>
</feature>